<dbReference type="PROSITE" id="PS52016">
    <property type="entry name" value="TONB_DEPENDENT_REC_3"/>
    <property type="match status" value="1"/>
</dbReference>
<keyword evidence="7 8" id="KW-0998">Cell outer membrane</keyword>
<dbReference type="GO" id="GO:0015344">
    <property type="term" value="F:siderophore uptake transmembrane transporter activity"/>
    <property type="evidence" value="ECO:0007669"/>
    <property type="project" value="TreeGrafter"/>
</dbReference>
<keyword evidence="6 8" id="KW-0472">Membrane</keyword>
<dbReference type="GO" id="GO:0044718">
    <property type="term" value="P:siderophore transmembrane transport"/>
    <property type="evidence" value="ECO:0007669"/>
    <property type="project" value="TreeGrafter"/>
</dbReference>
<dbReference type="Pfam" id="PF07660">
    <property type="entry name" value="STN"/>
    <property type="match status" value="1"/>
</dbReference>
<comment type="similarity">
    <text evidence="8">Belongs to the TonB-dependent receptor family.</text>
</comment>
<dbReference type="AlphaFoldDB" id="A0A6I6JI41"/>
<dbReference type="InterPro" id="IPR039426">
    <property type="entry name" value="TonB-dep_rcpt-like"/>
</dbReference>
<evidence type="ECO:0000256" key="6">
    <source>
        <dbReference type="ARBA" id="ARBA00023136"/>
    </source>
</evidence>
<evidence type="ECO:0000256" key="2">
    <source>
        <dbReference type="ARBA" id="ARBA00022448"/>
    </source>
</evidence>
<evidence type="ECO:0000256" key="1">
    <source>
        <dbReference type="ARBA" id="ARBA00004571"/>
    </source>
</evidence>
<dbReference type="InterPro" id="IPR036942">
    <property type="entry name" value="Beta-barrel_TonB_sf"/>
</dbReference>
<keyword evidence="5" id="KW-0732">Signal</keyword>
<dbReference type="SUPFAM" id="SSF56935">
    <property type="entry name" value="Porins"/>
    <property type="match status" value="1"/>
</dbReference>
<evidence type="ECO:0000313" key="11">
    <source>
        <dbReference type="Proteomes" id="UP000428260"/>
    </source>
</evidence>
<dbReference type="PANTHER" id="PTHR30069:SF29">
    <property type="entry name" value="HEMOGLOBIN AND HEMOGLOBIN-HAPTOGLOBIN-BINDING PROTEIN 1-RELATED"/>
    <property type="match status" value="1"/>
</dbReference>
<keyword evidence="11" id="KW-1185">Reference proteome</keyword>
<organism evidence="10 11">
    <name type="scientific">Maribellus comscasis</name>
    <dbReference type="NCBI Taxonomy" id="2681766"/>
    <lineage>
        <taxon>Bacteria</taxon>
        <taxon>Pseudomonadati</taxon>
        <taxon>Bacteroidota</taxon>
        <taxon>Bacteroidia</taxon>
        <taxon>Marinilabiliales</taxon>
        <taxon>Prolixibacteraceae</taxon>
        <taxon>Maribellus</taxon>
    </lineage>
</organism>
<dbReference type="PANTHER" id="PTHR30069">
    <property type="entry name" value="TONB-DEPENDENT OUTER MEMBRANE RECEPTOR"/>
    <property type="match status" value="1"/>
</dbReference>
<dbReference type="NCBIfam" id="TIGR04056">
    <property type="entry name" value="OMP_RagA_SusC"/>
    <property type="match status" value="1"/>
</dbReference>
<evidence type="ECO:0000256" key="5">
    <source>
        <dbReference type="ARBA" id="ARBA00022729"/>
    </source>
</evidence>
<dbReference type="InterPro" id="IPR023996">
    <property type="entry name" value="TonB-dep_OMP_SusC/RagA"/>
</dbReference>
<dbReference type="SMART" id="SM00965">
    <property type="entry name" value="STN"/>
    <property type="match status" value="1"/>
</dbReference>
<evidence type="ECO:0000259" key="9">
    <source>
        <dbReference type="SMART" id="SM00965"/>
    </source>
</evidence>
<reference evidence="10 11" key="1">
    <citation type="submission" date="2019-11" db="EMBL/GenBank/DDBJ databases">
        <authorList>
            <person name="Zheng R.K."/>
            <person name="Sun C.M."/>
        </authorList>
    </citation>
    <scope>NUCLEOTIDE SEQUENCE [LARGE SCALE GENOMIC DNA]</scope>
    <source>
        <strain evidence="10 11">WC007</strain>
    </source>
</reference>
<evidence type="ECO:0000256" key="3">
    <source>
        <dbReference type="ARBA" id="ARBA00022452"/>
    </source>
</evidence>
<evidence type="ECO:0000256" key="4">
    <source>
        <dbReference type="ARBA" id="ARBA00022692"/>
    </source>
</evidence>
<dbReference type="NCBIfam" id="TIGR04057">
    <property type="entry name" value="SusC_RagA_signa"/>
    <property type="match status" value="1"/>
</dbReference>
<dbReference type="Pfam" id="PF13715">
    <property type="entry name" value="CarbopepD_reg_2"/>
    <property type="match status" value="1"/>
</dbReference>
<evidence type="ECO:0000313" key="10">
    <source>
        <dbReference type="EMBL" id="QGY42396.1"/>
    </source>
</evidence>
<keyword evidence="3 8" id="KW-1134">Transmembrane beta strand</keyword>
<dbReference type="FunFam" id="2.60.40.1120:FF:000003">
    <property type="entry name" value="Outer membrane protein Omp121"/>
    <property type="match status" value="1"/>
</dbReference>
<proteinExistence type="inferred from homology"/>
<dbReference type="Pfam" id="PF07715">
    <property type="entry name" value="Plug"/>
    <property type="match status" value="1"/>
</dbReference>
<name>A0A6I6JI41_9BACT</name>
<dbReference type="Gene3D" id="2.60.40.1120">
    <property type="entry name" value="Carboxypeptidase-like, regulatory domain"/>
    <property type="match status" value="1"/>
</dbReference>
<dbReference type="InterPro" id="IPR023997">
    <property type="entry name" value="TonB-dep_OMP_SusC/RagA_CS"/>
</dbReference>
<dbReference type="InterPro" id="IPR012910">
    <property type="entry name" value="Plug_dom"/>
</dbReference>
<dbReference type="EMBL" id="CP046401">
    <property type="protein sequence ID" value="QGY42396.1"/>
    <property type="molecule type" value="Genomic_DNA"/>
</dbReference>
<dbReference type="Gene3D" id="2.40.170.20">
    <property type="entry name" value="TonB-dependent receptor, beta-barrel domain"/>
    <property type="match status" value="1"/>
</dbReference>
<protein>
    <submittedName>
        <fullName evidence="10">SusC/RagA family TonB-linked outer membrane protein</fullName>
    </submittedName>
</protein>
<feature type="domain" description="Secretin/TonB short N-terminal" evidence="9">
    <location>
        <begin position="69"/>
        <end position="120"/>
    </location>
</feature>
<keyword evidence="4 8" id="KW-0812">Transmembrane</keyword>
<dbReference type="InterPro" id="IPR008969">
    <property type="entry name" value="CarboxyPept-like_regulatory"/>
</dbReference>
<evidence type="ECO:0000256" key="7">
    <source>
        <dbReference type="ARBA" id="ARBA00023237"/>
    </source>
</evidence>
<dbReference type="SUPFAM" id="SSF49464">
    <property type="entry name" value="Carboxypeptidase regulatory domain-like"/>
    <property type="match status" value="1"/>
</dbReference>
<accession>A0A6I6JI41</accession>
<dbReference type="Gene3D" id="2.170.130.10">
    <property type="entry name" value="TonB-dependent receptor, plug domain"/>
    <property type="match status" value="1"/>
</dbReference>
<dbReference type="GO" id="GO:0009279">
    <property type="term" value="C:cell outer membrane"/>
    <property type="evidence" value="ECO:0007669"/>
    <property type="project" value="UniProtKB-SubCell"/>
</dbReference>
<dbReference type="KEGG" id="mcos:GM418_01620"/>
<gene>
    <name evidence="10" type="ORF">GM418_01620</name>
</gene>
<evidence type="ECO:0000256" key="8">
    <source>
        <dbReference type="PROSITE-ProRule" id="PRU01360"/>
    </source>
</evidence>
<sequence length="1149" mass="128414">MEHSVKKTPSVFFGWLKTLRHGAALLIMLMVIASNVQASAYSESVKFDLNMKKVSLKEVFQTITNQSEFKFIYNNDVVNDNQKVSVTSRDARVEEILDEILPEHNLEYKVIDRQVIVFPAEGKTNTESNSVTPANAQQKSISGRVVDENGAPLPGVTVVVKGTTVGVVTDIDGNYNLTVPADANVLSFSFVGMKTQEMTIGNQTTINITLEAETIGLDEVIAVGYASQKKANVVGSVASVSGEKITAIPAANVSNALSGRVSGTTFIQGSGEPGGNDARIFVRGRSSLGDPDDDTRDRELSSPLVVIDGIPGRSMSDIDPVDIESVSILKDASAAIYGAQAANGVILVTTKKGEAGKPRMSYQFYQGFLTPTILPKVTSAGDYATMLSEYQDYEGKPRTYSDEDIALYYSGRDPWEHPNSDWEGDLISKWTTTSKQNFSIDGGSNGMYYFVSFGYKNEEAIYKQESTNYKQYNLRAKLEIPITDWLKTNIDYAGFLDNKLYPTKSASAIYGQSTRLLPTQWDKWPNGLPGPDIEYGDNPIVTSTFEGGYDDQKQYKNQTTFKATITPPFVKGLTLQGMYSFDVNNEYWKRFRKPWILYFPPEDLDVATRDSEGFIIDMPLTPKERGYSAPELEERYMRTINQLTNFSFNYAREFGDHSLGIFGSYEQYTSDWNRLVGFRKYYISDVVQTLSAGADKDKDAWGGMTIYARKSLIGRLNYSYKGKYLLEAIFRRDGSLKFPPDSRWGNFPGLMLGWRASEENFWKANLAFINYFKLRASYGKMGMDPGSAFQYMNKYTLSTGATLGTGKVVETVVQQDGVANPNITWEKQTTYNLGFDSQLLNNMFSLNADIFLNKRTDILAPRDASVPEFTGLALPDENIAEVKNRGFEIEAGYNKDITNDLHLIVAGNISYNHNEVVFMDEPERAVPWQQRTGHPYGAELLFNAIGIFADQAAVDAYPHWSGARPGDVIFEDVSGDGEITNDDRILLDKTDAPELFYGLSFDVTYKNWNLTVLAQGQGTYYRMNIADGRRGEAGNYFQWSFDGRWTPENTNASVARAYNRDDLYWSFDNHNSTYHWDNMAYCRLKNVVLTYTIPSSVFGNTGIDRASIFFSGNNLALLYSAQRNFDPEIGAPMTYPAVKTFAIGARVTF</sequence>
<dbReference type="RefSeq" id="WP_158862509.1">
    <property type="nucleotide sequence ID" value="NZ_CP046401.1"/>
</dbReference>
<dbReference type="InterPro" id="IPR011662">
    <property type="entry name" value="Secretin/TonB_short_N"/>
</dbReference>
<dbReference type="InterPro" id="IPR037066">
    <property type="entry name" value="Plug_dom_sf"/>
</dbReference>
<comment type="subcellular location">
    <subcellularLocation>
        <location evidence="1 8">Cell outer membrane</location>
        <topology evidence="1 8">Multi-pass membrane protein</topology>
    </subcellularLocation>
</comment>
<dbReference type="Proteomes" id="UP000428260">
    <property type="component" value="Chromosome"/>
</dbReference>
<keyword evidence="2 8" id="KW-0813">Transport</keyword>